<accession>A0A543C002</accession>
<keyword evidence="4" id="KW-1185">Reference proteome</keyword>
<dbReference type="CDD" id="cd07814">
    <property type="entry name" value="SRPBCC_CalC_Aha1-like"/>
    <property type="match status" value="1"/>
</dbReference>
<gene>
    <name evidence="3" type="ORF">FB559_7692</name>
</gene>
<evidence type="ECO:0000313" key="4">
    <source>
        <dbReference type="Proteomes" id="UP000316096"/>
    </source>
</evidence>
<dbReference type="OrthoDB" id="8417725at2"/>
<dbReference type="AlphaFoldDB" id="A0A543C002"/>
<dbReference type="Proteomes" id="UP000316096">
    <property type="component" value="Unassembled WGS sequence"/>
</dbReference>
<organism evidence="3 4">
    <name type="scientific">Actinoallomurus bryophytorum</name>
    <dbReference type="NCBI Taxonomy" id="1490222"/>
    <lineage>
        <taxon>Bacteria</taxon>
        <taxon>Bacillati</taxon>
        <taxon>Actinomycetota</taxon>
        <taxon>Actinomycetes</taxon>
        <taxon>Streptosporangiales</taxon>
        <taxon>Thermomonosporaceae</taxon>
        <taxon>Actinoallomurus</taxon>
    </lineage>
</organism>
<evidence type="ECO:0000259" key="2">
    <source>
        <dbReference type="Pfam" id="PF08327"/>
    </source>
</evidence>
<dbReference type="Gene3D" id="3.30.530.20">
    <property type="match status" value="1"/>
</dbReference>
<dbReference type="InterPro" id="IPR013538">
    <property type="entry name" value="ASHA1/2-like_C"/>
</dbReference>
<name>A0A543C002_9ACTN</name>
<dbReference type="RefSeq" id="WP_141962430.1">
    <property type="nucleotide sequence ID" value="NZ_VFOZ01000002.1"/>
</dbReference>
<comment type="similarity">
    <text evidence="1">Belongs to the AHA1 family.</text>
</comment>
<feature type="domain" description="Activator of Hsp90 ATPase homologue 1/2-like C-terminal" evidence="2">
    <location>
        <begin position="15"/>
        <end position="123"/>
    </location>
</feature>
<protein>
    <submittedName>
        <fullName evidence="3">Activator of Hsp90 ATPase-like protein</fullName>
    </submittedName>
</protein>
<dbReference type="SUPFAM" id="SSF55961">
    <property type="entry name" value="Bet v1-like"/>
    <property type="match status" value="1"/>
</dbReference>
<dbReference type="EMBL" id="VFOZ01000002">
    <property type="protein sequence ID" value="TQL90388.1"/>
    <property type="molecule type" value="Genomic_DNA"/>
</dbReference>
<comment type="caution">
    <text evidence="3">The sequence shown here is derived from an EMBL/GenBank/DDBJ whole genome shotgun (WGS) entry which is preliminary data.</text>
</comment>
<evidence type="ECO:0000313" key="3">
    <source>
        <dbReference type="EMBL" id="TQL90388.1"/>
    </source>
</evidence>
<reference evidence="3 4" key="1">
    <citation type="submission" date="2019-06" db="EMBL/GenBank/DDBJ databases">
        <title>Sequencing the genomes of 1000 actinobacteria strains.</title>
        <authorList>
            <person name="Klenk H.-P."/>
        </authorList>
    </citation>
    <scope>NUCLEOTIDE SEQUENCE [LARGE SCALE GENOMIC DNA]</scope>
    <source>
        <strain evidence="3 4">DSM 102200</strain>
    </source>
</reference>
<dbReference type="Pfam" id="PF08327">
    <property type="entry name" value="AHSA1"/>
    <property type="match status" value="1"/>
</dbReference>
<evidence type="ECO:0000256" key="1">
    <source>
        <dbReference type="ARBA" id="ARBA00006817"/>
    </source>
</evidence>
<proteinExistence type="inferred from homology"/>
<dbReference type="InterPro" id="IPR023393">
    <property type="entry name" value="START-like_dom_sf"/>
</dbReference>
<sequence length="239" mass="26824">MAREFEVTWEGELPASPQEVWEAFTKHTRGWLWEIAYEPRVGGAERGLTGGGGKVTVWDPYRRFVTRAEAGTDFNQLDYSLEPSSQGTHLRFAHRGMMAGDYDLELDACRRHTAFYYHSLGEYLRHFSGRDAVYLSVDAPAESRHGGFARVREALGAGKPAVGDTVRWEPAGLPPIEGVVDYATDTFLGVRGADTLYRFYGRDRWEWPVGVALHVFEGDADATAWSGWLNEIFPSEVEA</sequence>